<dbReference type="STRING" id="288705.RSal33209_2649"/>
<name>A9WRU2_RENSM</name>
<dbReference type="AlphaFoldDB" id="A9WRU2"/>
<evidence type="ECO:0000313" key="1">
    <source>
        <dbReference type="EMBL" id="ABY24374.1"/>
    </source>
</evidence>
<dbReference type="KEGG" id="rsa:RSal33209_2649"/>
<reference evidence="2" key="1">
    <citation type="journal article" date="2008" name="J. Bacteriol.">
        <title>Genome sequence of the fish pathogen Renibacterium salmoninarum suggests reductive evolution away from an environmental Arthrobacter ancestor.</title>
        <authorList>
            <person name="Wiens G.D."/>
            <person name="Rockey D.D."/>
            <person name="Wu Z."/>
            <person name="Chang J."/>
            <person name="Levy R."/>
            <person name="Crane S."/>
            <person name="Chen D.S."/>
            <person name="Capri G.R."/>
            <person name="Burnett J.R."/>
            <person name="Sudheesh P.S."/>
            <person name="Schipma M.J."/>
            <person name="Burd H."/>
            <person name="Bhattacharyya A."/>
            <person name="Rhodes L.D."/>
            <person name="Kaul R."/>
            <person name="Strom M.S."/>
        </authorList>
    </citation>
    <scope>NUCLEOTIDE SEQUENCE [LARGE SCALE GENOMIC DNA]</scope>
    <source>
        <strain evidence="2">ATCC 33209 / DSM 20767 / JCM 11484 / NBRC 15589 / NCIMB 2235</strain>
    </source>
</reference>
<gene>
    <name evidence="1" type="ordered locus">RSal33209_2649</name>
</gene>
<proteinExistence type="predicted"/>
<keyword evidence="2" id="KW-1185">Reference proteome</keyword>
<dbReference type="Proteomes" id="UP000002007">
    <property type="component" value="Chromosome"/>
</dbReference>
<sequence>MRQLSALRHRYEFLVPGHGLPGDDDFVKTMAKTMSTAIRMAREAARETPNDATKAIPILPYGPEQSRWFITRLRQSA</sequence>
<dbReference type="EMBL" id="CP000910">
    <property type="protein sequence ID" value="ABY24374.1"/>
    <property type="molecule type" value="Genomic_DNA"/>
</dbReference>
<evidence type="ECO:0000313" key="2">
    <source>
        <dbReference type="Proteomes" id="UP000002007"/>
    </source>
</evidence>
<organism evidence="1 2">
    <name type="scientific">Renibacterium salmoninarum (strain ATCC 33209 / DSM 20767 / JCM 11484 / NBRC 15589 / NCIMB 2235)</name>
    <dbReference type="NCBI Taxonomy" id="288705"/>
    <lineage>
        <taxon>Bacteria</taxon>
        <taxon>Bacillati</taxon>
        <taxon>Actinomycetota</taxon>
        <taxon>Actinomycetes</taxon>
        <taxon>Micrococcales</taxon>
        <taxon>Micrococcaceae</taxon>
        <taxon>Renibacterium</taxon>
    </lineage>
</organism>
<dbReference type="HOGENOM" id="CLU_2635547_0_0_11"/>
<protein>
    <submittedName>
        <fullName evidence="1">Uncharacterized protein</fullName>
    </submittedName>
</protein>
<dbReference type="eggNOG" id="COG0491">
    <property type="taxonomic scope" value="Bacteria"/>
</dbReference>
<accession>A9WRU2</accession>